<dbReference type="Proteomes" id="UP001195483">
    <property type="component" value="Unassembled WGS sequence"/>
</dbReference>
<keyword evidence="2" id="KW-1185">Reference proteome</keyword>
<organism evidence="1 2">
    <name type="scientific">Potamilus streckersoni</name>
    <dbReference type="NCBI Taxonomy" id="2493646"/>
    <lineage>
        <taxon>Eukaryota</taxon>
        <taxon>Metazoa</taxon>
        <taxon>Spiralia</taxon>
        <taxon>Lophotrochozoa</taxon>
        <taxon>Mollusca</taxon>
        <taxon>Bivalvia</taxon>
        <taxon>Autobranchia</taxon>
        <taxon>Heteroconchia</taxon>
        <taxon>Palaeoheterodonta</taxon>
        <taxon>Unionida</taxon>
        <taxon>Unionoidea</taxon>
        <taxon>Unionidae</taxon>
        <taxon>Ambleminae</taxon>
        <taxon>Lampsilini</taxon>
        <taxon>Potamilus</taxon>
    </lineage>
</organism>
<evidence type="ECO:0000313" key="1">
    <source>
        <dbReference type="EMBL" id="KAK3601214.1"/>
    </source>
</evidence>
<proteinExistence type="predicted"/>
<comment type="caution">
    <text evidence="1">The sequence shown here is derived from an EMBL/GenBank/DDBJ whole genome shotgun (WGS) entry which is preliminary data.</text>
</comment>
<gene>
    <name evidence="1" type="ORF">CHS0354_004415</name>
</gene>
<evidence type="ECO:0000313" key="2">
    <source>
        <dbReference type="Proteomes" id="UP001195483"/>
    </source>
</evidence>
<reference evidence="1" key="3">
    <citation type="submission" date="2023-05" db="EMBL/GenBank/DDBJ databases">
        <authorList>
            <person name="Smith C.H."/>
        </authorList>
    </citation>
    <scope>NUCLEOTIDE SEQUENCE</scope>
    <source>
        <strain evidence="1">CHS0354</strain>
        <tissue evidence="1">Mantle</tissue>
    </source>
</reference>
<reference evidence="1" key="1">
    <citation type="journal article" date="2021" name="Genome Biol. Evol.">
        <title>A High-Quality Reference Genome for a Parasitic Bivalve with Doubly Uniparental Inheritance (Bivalvia: Unionida).</title>
        <authorList>
            <person name="Smith C.H."/>
        </authorList>
    </citation>
    <scope>NUCLEOTIDE SEQUENCE</scope>
    <source>
        <strain evidence="1">CHS0354</strain>
    </source>
</reference>
<dbReference type="EMBL" id="JAEAOA010000328">
    <property type="protein sequence ID" value="KAK3601214.1"/>
    <property type="molecule type" value="Genomic_DNA"/>
</dbReference>
<dbReference type="AlphaFoldDB" id="A0AAE0W4W7"/>
<name>A0AAE0W4W7_9BIVA</name>
<sequence>MTDNSDDVQHYSVALADNLAARNSNEYMAEMPAFSRLSHVDVIEPTRVRRRFDLDGRINPTEYRAHIISSIRTVKNMYRTNGASYVYSTYKTNNEDARLTMERAQEILSRIDFGTTEFSRRYHLQSSYLTFRETPSRRQRRRDRLLSLLYNVENDDRFWESQ</sequence>
<protein>
    <submittedName>
        <fullName evidence="1">Uncharacterized protein</fullName>
    </submittedName>
</protein>
<reference evidence="1" key="2">
    <citation type="journal article" date="2021" name="Genome Biol. Evol.">
        <title>Developing a high-quality reference genome for a parasitic bivalve with doubly uniparental inheritance (Bivalvia: Unionida).</title>
        <authorList>
            <person name="Smith C.H."/>
        </authorList>
    </citation>
    <scope>NUCLEOTIDE SEQUENCE</scope>
    <source>
        <strain evidence="1">CHS0354</strain>
        <tissue evidence="1">Mantle</tissue>
    </source>
</reference>
<accession>A0AAE0W4W7</accession>